<evidence type="ECO:0000259" key="4">
    <source>
        <dbReference type="PROSITE" id="PS50102"/>
    </source>
</evidence>
<dbReference type="InterPro" id="IPR012677">
    <property type="entry name" value="Nucleotide-bd_a/b_plait_sf"/>
</dbReference>
<gene>
    <name evidence="5" type="primary">Ttc31</name>
    <name evidence="5" type="ORF">NOTJUL_R01195</name>
</gene>
<dbReference type="SMART" id="SM00028">
    <property type="entry name" value="TPR"/>
    <property type="match status" value="3"/>
</dbReference>
<feature type="domain" description="RRM" evidence="4">
    <location>
        <begin position="252"/>
        <end position="324"/>
    </location>
</feature>
<organism evidence="5 6">
    <name type="scientific">Nothocercus julius</name>
    <dbReference type="NCBI Taxonomy" id="2585813"/>
    <lineage>
        <taxon>Eukaryota</taxon>
        <taxon>Metazoa</taxon>
        <taxon>Chordata</taxon>
        <taxon>Craniata</taxon>
        <taxon>Vertebrata</taxon>
        <taxon>Euteleostomi</taxon>
        <taxon>Archelosauria</taxon>
        <taxon>Archosauria</taxon>
        <taxon>Dinosauria</taxon>
        <taxon>Saurischia</taxon>
        <taxon>Theropoda</taxon>
        <taxon>Coelurosauria</taxon>
        <taxon>Aves</taxon>
        <taxon>Palaeognathae</taxon>
        <taxon>Tinamiformes</taxon>
        <taxon>Tinamidae</taxon>
        <taxon>Nothocercus</taxon>
    </lineage>
</organism>
<dbReference type="OrthoDB" id="2423701at2759"/>
<keyword evidence="1" id="KW-0694">RNA-binding</keyword>
<evidence type="ECO:0000256" key="1">
    <source>
        <dbReference type="PROSITE-ProRule" id="PRU00176"/>
    </source>
</evidence>
<dbReference type="InterPro" id="IPR000504">
    <property type="entry name" value="RRM_dom"/>
</dbReference>
<name>A0A7K7WU46_9AVES</name>
<dbReference type="SMART" id="SM00360">
    <property type="entry name" value="RRM"/>
    <property type="match status" value="1"/>
</dbReference>
<dbReference type="PANTHER" id="PTHR47678">
    <property type="entry name" value="TETRATRICOPEPTIDE REPEAT PROTEIN 31"/>
    <property type="match status" value="1"/>
</dbReference>
<dbReference type="Pfam" id="PF13432">
    <property type="entry name" value="TPR_16"/>
    <property type="match status" value="1"/>
</dbReference>
<evidence type="ECO:0000313" key="5">
    <source>
        <dbReference type="EMBL" id="NXA56781.1"/>
    </source>
</evidence>
<dbReference type="PROSITE" id="PS50102">
    <property type="entry name" value="RRM"/>
    <property type="match status" value="1"/>
</dbReference>
<evidence type="ECO:0000256" key="2">
    <source>
        <dbReference type="PROSITE-ProRule" id="PRU00339"/>
    </source>
</evidence>
<sequence length="336" mass="36983">QDDLDLSCTFVSKAWQKVGVKLPSPAKEKPAGTEDALPGKRPQQKVSGIPREPHFRGTFAGPCCPGDQGTGYLGNDAAQKGLYAEAVQAFTAAVELNPREHRLFGNRSYCYEKLQRYEEALRDAQASLSLQPRWPKGLFRKGKALRGLKRYSEAAHTFEELLRLDSSHMDAAAQLEQCRALLQVTCHTLPRLSPVLLRPAGERLSGSCCDADRDGFVTVTGPKSHSKGQAPAAAAASKKQTLPSQHLARDCYPLWVGNLTAGVTKQVLQSSFSRFGQIRFIRVLPERRCAFVNFAQKEAAEAAYRTMLDQDMQGTRLALQLKHPSHATPPPGRHKP</sequence>
<dbReference type="SUPFAM" id="SSF54928">
    <property type="entry name" value="RNA-binding domain, RBD"/>
    <property type="match status" value="1"/>
</dbReference>
<dbReference type="InterPro" id="IPR035979">
    <property type="entry name" value="RBD_domain_sf"/>
</dbReference>
<proteinExistence type="predicted"/>
<evidence type="ECO:0000313" key="6">
    <source>
        <dbReference type="Proteomes" id="UP000531559"/>
    </source>
</evidence>
<dbReference type="PANTHER" id="PTHR47678:SF1">
    <property type="entry name" value="TETRATRICOPEPTIDE REPEAT PROTEIN 31"/>
    <property type="match status" value="1"/>
</dbReference>
<dbReference type="Gene3D" id="3.30.70.330">
    <property type="match status" value="1"/>
</dbReference>
<dbReference type="Pfam" id="PF13181">
    <property type="entry name" value="TPR_8"/>
    <property type="match status" value="1"/>
</dbReference>
<feature type="non-terminal residue" evidence="5">
    <location>
        <position position="336"/>
    </location>
</feature>
<feature type="region of interest" description="Disordered" evidence="3">
    <location>
        <begin position="21"/>
        <end position="52"/>
    </location>
</feature>
<dbReference type="GO" id="GO:0003723">
    <property type="term" value="F:RNA binding"/>
    <property type="evidence" value="ECO:0007669"/>
    <property type="project" value="UniProtKB-UniRule"/>
</dbReference>
<reference evidence="5 6" key="1">
    <citation type="submission" date="2019-09" db="EMBL/GenBank/DDBJ databases">
        <title>Bird 10,000 Genomes (B10K) Project - Family phase.</title>
        <authorList>
            <person name="Zhang G."/>
        </authorList>
    </citation>
    <scope>NUCLEOTIDE SEQUENCE [LARGE SCALE GENOMIC DNA]</scope>
    <source>
        <strain evidence="5">B10K-MSB-01</strain>
    </source>
</reference>
<comment type="caution">
    <text evidence="5">The sequence shown here is derived from an EMBL/GenBank/DDBJ whole genome shotgun (WGS) entry which is preliminary data.</text>
</comment>
<dbReference type="PROSITE" id="PS50005">
    <property type="entry name" value="TPR"/>
    <property type="match status" value="2"/>
</dbReference>
<dbReference type="AlphaFoldDB" id="A0A7K7WU46"/>
<dbReference type="SUPFAM" id="SSF48452">
    <property type="entry name" value="TPR-like"/>
    <property type="match status" value="1"/>
</dbReference>
<evidence type="ECO:0000256" key="3">
    <source>
        <dbReference type="SAM" id="MobiDB-lite"/>
    </source>
</evidence>
<dbReference type="Pfam" id="PF00076">
    <property type="entry name" value="RRM_1"/>
    <property type="match status" value="1"/>
</dbReference>
<dbReference type="Proteomes" id="UP000531559">
    <property type="component" value="Unassembled WGS sequence"/>
</dbReference>
<feature type="non-terminal residue" evidence="5">
    <location>
        <position position="1"/>
    </location>
</feature>
<dbReference type="Gene3D" id="1.25.40.10">
    <property type="entry name" value="Tetratricopeptide repeat domain"/>
    <property type="match status" value="1"/>
</dbReference>
<feature type="repeat" description="TPR" evidence="2">
    <location>
        <begin position="135"/>
        <end position="168"/>
    </location>
</feature>
<keyword evidence="6" id="KW-1185">Reference proteome</keyword>
<dbReference type="InterPro" id="IPR019734">
    <property type="entry name" value="TPR_rpt"/>
</dbReference>
<accession>A0A7K7WU46</accession>
<protein>
    <submittedName>
        <fullName evidence="5">TTC31 protein</fullName>
    </submittedName>
</protein>
<dbReference type="EMBL" id="VZSV01000421">
    <property type="protein sequence ID" value="NXA56781.1"/>
    <property type="molecule type" value="Genomic_DNA"/>
</dbReference>
<keyword evidence="2" id="KW-0802">TPR repeat</keyword>
<dbReference type="InterPro" id="IPR011990">
    <property type="entry name" value="TPR-like_helical_dom_sf"/>
</dbReference>
<feature type="repeat" description="TPR" evidence="2">
    <location>
        <begin position="67"/>
        <end position="100"/>
    </location>
</feature>